<name>Q7RR86_PLAYO</name>
<keyword evidence="3" id="KW-1185">Reference proteome</keyword>
<organism evidence="2 3">
    <name type="scientific">Plasmodium yoelii yoelii</name>
    <dbReference type="NCBI Taxonomy" id="73239"/>
    <lineage>
        <taxon>Eukaryota</taxon>
        <taxon>Sar</taxon>
        <taxon>Alveolata</taxon>
        <taxon>Apicomplexa</taxon>
        <taxon>Aconoidasida</taxon>
        <taxon>Haemosporida</taxon>
        <taxon>Plasmodiidae</taxon>
        <taxon>Plasmodium</taxon>
        <taxon>Plasmodium (Vinckeia)</taxon>
    </lineage>
</organism>
<dbReference type="Proteomes" id="UP000008553">
    <property type="component" value="Unassembled WGS sequence"/>
</dbReference>
<reference evidence="2 3" key="1">
    <citation type="journal article" date="2002" name="Nature">
        <title>Genome sequence and comparative analysis of the model rodent malaria parasite Plasmodium yoelii yoelii.</title>
        <authorList>
            <person name="Carlton J.M."/>
            <person name="Angiuoli S.V."/>
            <person name="Suh B.B."/>
            <person name="Kooij T.W."/>
            <person name="Pertea M."/>
            <person name="Silva J.C."/>
            <person name="Ermolaeva M.D."/>
            <person name="Allen J.E."/>
            <person name="Selengut J.D."/>
            <person name="Koo H.L."/>
            <person name="Peterson J.D."/>
            <person name="Pop M."/>
            <person name="Kosack D.S."/>
            <person name="Shumway M.F."/>
            <person name="Bidwell S.L."/>
            <person name="Shallom S.J."/>
            <person name="van Aken S.E."/>
            <person name="Riedmuller S.B."/>
            <person name="Feldblyum T.V."/>
            <person name="Cho J.K."/>
            <person name="Quackenbush J."/>
            <person name="Sedegah M."/>
            <person name="Shoaibi A."/>
            <person name="Cummings L.M."/>
            <person name="Florens L."/>
            <person name="Yates J.R."/>
            <person name="Raine J.D."/>
            <person name="Sinden R.E."/>
            <person name="Harris M.A."/>
            <person name="Cunningham D.A."/>
            <person name="Preiser P.R."/>
            <person name="Bergman L.W."/>
            <person name="Vaidya A.B."/>
            <person name="van Lin L.H."/>
            <person name="Janse C.J."/>
            <person name="Waters A.P."/>
            <person name="Smith H.O."/>
            <person name="White O.R."/>
            <person name="Salzberg S.L."/>
            <person name="Venter J.C."/>
            <person name="Fraser C.M."/>
            <person name="Hoffman S.L."/>
            <person name="Gardner M.J."/>
            <person name="Carucci D.J."/>
        </authorList>
    </citation>
    <scope>NUCLEOTIDE SEQUENCE [LARGE SCALE GENOMIC DNA]</scope>
    <source>
        <strain evidence="2 3">17XNL</strain>
    </source>
</reference>
<dbReference type="InParanoid" id="Q7RR86"/>
<feature type="region of interest" description="Disordered" evidence="1">
    <location>
        <begin position="1"/>
        <end position="20"/>
    </location>
</feature>
<evidence type="ECO:0000313" key="2">
    <source>
        <dbReference type="EMBL" id="EAA18911.1"/>
    </source>
</evidence>
<comment type="caution">
    <text evidence="2">The sequence shown here is derived from an EMBL/GenBank/DDBJ whole genome shotgun (WGS) entry which is preliminary data.</text>
</comment>
<dbReference type="EMBL" id="AABL01000228">
    <property type="protein sequence ID" value="EAA18911.1"/>
    <property type="molecule type" value="Genomic_DNA"/>
</dbReference>
<protein>
    <submittedName>
        <fullName evidence="2">Uncharacterized protein</fullName>
    </submittedName>
</protein>
<evidence type="ECO:0000313" key="3">
    <source>
        <dbReference type="Proteomes" id="UP000008553"/>
    </source>
</evidence>
<accession>Q7RR86</accession>
<dbReference type="AlphaFoldDB" id="Q7RR86"/>
<proteinExistence type="predicted"/>
<gene>
    <name evidence="2" type="ORF">PY00847</name>
</gene>
<sequence>VTEEGNHNKLFSSNSLPSPHHFHPYFFSYIFRLDMNLNNYNLSYTYF</sequence>
<feature type="non-terminal residue" evidence="2">
    <location>
        <position position="1"/>
    </location>
</feature>
<evidence type="ECO:0000256" key="1">
    <source>
        <dbReference type="SAM" id="MobiDB-lite"/>
    </source>
</evidence>
<dbReference type="PaxDb" id="73239-Q7RR86"/>